<dbReference type="GO" id="GO:0006516">
    <property type="term" value="P:glycoprotein catabolic process"/>
    <property type="evidence" value="ECO:0007669"/>
    <property type="project" value="TreeGrafter"/>
</dbReference>
<dbReference type="GO" id="GO:0000224">
    <property type="term" value="F:peptide-N4-(N-acetyl-beta-glucosaminyl)asparagine amidase activity"/>
    <property type="evidence" value="ECO:0007669"/>
    <property type="project" value="TreeGrafter"/>
</dbReference>
<dbReference type="Gene3D" id="3.30.2080.10">
    <property type="entry name" value="GH92 mannosidase domain"/>
    <property type="match status" value="1"/>
</dbReference>
<dbReference type="AlphaFoldDB" id="L8JY58"/>
<dbReference type="Gene3D" id="2.70.98.10">
    <property type="match status" value="1"/>
</dbReference>
<name>L8JY58_9BACT</name>
<dbReference type="Gene3D" id="1.20.1610.10">
    <property type="entry name" value="alpha-1,2-mannosidases domains"/>
    <property type="match status" value="1"/>
</dbReference>
<dbReference type="STRING" id="1237149.C900_01884"/>
<dbReference type="InterPro" id="IPR005887">
    <property type="entry name" value="GH92_a_mannosidase_put"/>
</dbReference>
<dbReference type="GO" id="GO:0005975">
    <property type="term" value="P:carbohydrate metabolic process"/>
    <property type="evidence" value="ECO:0007669"/>
    <property type="project" value="InterPro"/>
</dbReference>
<evidence type="ECO:0000256" key="1">
    <source>
        <dbReference type="ARBA" id="ARBA00001913"/>
    </source>
</evidence>
<gene>
    <name evidence="6" type="ORF">C900_01884</name>
</gene>
<evidence type="ECO:0000259" key="4">
    <source>
        <dbReference type="Pfam" id="PF07971"/>
    </source>
</evidence>
<dbReference type="FunFam" id="1.20.1050.60:FF:000001">
    <property type="entry name" value="Putative alpha-1,2-mannosidase"/>
    <property type="match status" value="1"/>
</dbReference>
<comment type="caution">
    <text evidence="6">The sequence shown here is derived from an EMBL/GenBank/DDBJ whole genome shotgun (WGS) entry which is preliminary data.</text>
</comment>
<keyword evidence="3" id="KW-0106">Calcium</keyword>
<dbReference type="FunFam" id="3.30.2080.10:FF:000001">
    <property type="entry name" value="Alpha-1,2-mannosidase subfamily"/>
    <property type="match status" value="1"/>
</dbReference>
<organism evidence="6 7">
    <name type="scientific">Fulvivirga imtechensis AK7</name>
    <dbReference type="NCBI Taxonomy" id="1237149"/>
    <lineage>
        <taxon>Bacteria</taxon>
        <taxon>Pseudomonadati</taxon>
        <taxon>Bacteroidota</taxon>
        <taxon>Cytophagia</taxon>
        <taxon>Cytophagales</taxon>
        <taxon>Fulvivirgaceae</taxon>
        <taxon>Fulvivirga</taxon>
    </lineage>
</organism>
<dbReference type="Pfam" id="PF07971">
    <property type="entry name" value="Glyco_hydro_92"/>
    <property type="match status" value="1"/>
</dbReference>
<dbReference type="InterPro" id="IPR014718">
    <property type="entry name" value="GH-type_carb-bd"/>
</dbReference>
<dbReference type="InterPro" id="IPR050883">
    <property type="entry name" value="PNGase"/>
</dbReference>
<dbReference type="SUPFAM" id="SSF48208">
    <property type="entry name" value="Six-hairpin glycosidases"/>
    <property type="match status" value="1"/>
</dbReference>
<sequence>MKRKTIIWTSLAASLVWSCSGQENTEPDYTFEPASYVDPFIGTGGKGKTYPGATVPFGMVQLSPDNGRNGWDWISGYFYPDSVIAGFSHTHLSGTGIGDLYDISYMPVTYLLPVERSESLAKEVGSEYYSLFSHANETAAPGYYQVYLNDYKINVELTATERTGLQKYTVDDRDSLQIILNLGYARNWDSTVEASAEIQGDSMIVGYRKSIGWAPDQRVYFASIFSEPFDAYQLLAKDSLIADTSVKGSEVQVILTYPSAKNKSVTIKTGISSVSIENALLNLEAESLNKSFEEVKEQAATCWDNELGKIEVVSKDEGKKTSFYTALYQSMLAPTLFSDVNGEYKGANGNICTTADYERYTTFSLWDTFRAQHPLLTILQPSRVDDFVNSMLSHYDEYGYLPVWDLAGNETNMMIGYHAVPVIADAYLKGFRGFDIDKAYQGMIKSAEAEHFGLKDYMKYGYVPASDNESVSLTLEYAYDDWCIAQMAKALGKQADYEIYSKRALSYVNLFDKSSGFMRAKDSLGNWRKSFSPMLYNSGDYTEANAWHYTWFVPHHPEKLVELMGGKKATREKLDSLFTVPQATDTVPEWISGYIGQYVHGNEPCHHIPYLYNYTDQPWRTQERVRQIANELYQPEPAGICGNEDCGQMSAWYVFSAMGFYPLNPVGGQYAIGVPLFEEAVIELPGNKAFKIKAQGLSEKNTYIQHVSINGKPLKNLQISHKQIMEGGELVFKMGPKPFNLVQ</sequence>
<dbReference type="Proteomes" id="UP000011135">
    <property type="component" value="Unassembled WGS sequence"/>
</dbReference>
<keyword evidence="7" id="KW-1185">Reference proteome</keyword>
<dbReference type="GO" id="GO:0005829">
    <property type="term" value="C:cytosol"/>
    <property type="evidence" value="ECO:0007669"/>
    <property type="project" value="TreeGrafter"/>
</dbReference>
<protein>
    <submittedName>
        <fullName evidence="6">Alpha-1,2-mannosidase</fullName>
    </submittedName>
</protein>
<dbReference type="PANTHER" id="PTHR12143:SF39">
    <property type="entry name" value="SECRETED PROTEIN"/>
    <property type="match status" value="1"/>
</dbReference>
<dbReference type="InterPro" id="IPR008928">
    <property type="entry name" value="6-hairpin_glycosidase_sf"/>
</dbReference>
<dbReference type="Gene3D" id="1.20.1050.60">
    <property type="entry name" value="alpha-1,2-mannosidase"/>
    <property type="match status" value="1"/>
</dbReference>
<evidence type="ECO:0000313" key="7">
    <source>
        <dbReference type="Proteomes" id="UP000011135"/>
    </source>
</evidence>
<comment type="cofactor">
    <cofactor evidence="1">
        <name>Ca(2+)</name>
        <dbReference type="ChEBI" id="CHEBI:29108"/>
    </cofactor>
</comment>
<dbReference type="OrthoDB" id="9804511at2"/>
<evidence type="ECO:0000256" key="3">
    <source>
        <dbReference type="ARBA" id="ARBA00022837"/>
    </source>
</evidence>
<dbReference type="RefSeq" id="WP_009579328.1">
    <property type="nucleotide sequence ID" value="NZ_AMZN01000027.1"/>
</dbReference>
<dbReference type="PATRIC" id="fig|1237149.3.peg.1839"/>
<feature type="domain" description="Glycosyl hydrolase family 92 N-terminal" evidence="5">
    <location>
        <begin position="36"/>
        <end position="272"/>
    </location>
</feature>
<dbReference type="EMBL" id="AMZN01000027">
    <property type="protein sequence ID" value="ELR72142.1"/>
    <property type="molecule type" value="Genomic_DNA"/>
</dbReference>
<evidence type="ECO:0000259" key="5">
    <source>
        <dbReference type="Pfam" id="PF17678"/>
    </source>
</evidence>
<proteinExistence type="predicted"/>
<dbReference type="InterPro" id="IPR012939">
    <property type="entry name" value="Glyco_hydro_92"/>
</dbReference>
<dbReference type="PANTHER" id="PTHR12143">
    <property type="entry name" value="PEPTIDE N-GLYCANASE PNGASE -RELATED"/>
    <property type="match status" value="1"/>
</dbReference>
<comment type="subunit">
    <text evidence="2">Monomer.</text>
</comment>
<feature type="domain" description="Glycosyl hydrolase family 92" evidence="4">
    <location>
        <begin position="278"/>
        <end position="736"/>
    </location>
</feature>
<dbReference type="Pfam" id="PF17678">
    <property type="entry name" value="Glyco_hydro_92N"/>
    <property type="match status" value="1"/>
</dbReference>
<dbReference type="GO" id="GO:0030246">
    <property type="term" value="F:carbohydrate binding"/>
    <property type="evidence" value="ECO:0007669"/>
    <property type="project" value="InterPro"/>
</dbReference>
<reference evidence="6 7" key="1">
    <citation type="submission" date="2012-12" db="EMBL/GenBank/DDBJ databases">
        <title>Genome assembly of Fulvivirga imtechensis AK7.</title>
        <authorList>
            <person name="Nupur N."/>
            <person name="Khatri I."/>
            <person name="Kumar R."/>
            <person name="Subramanian S."/>
            <person name="Pinnaka A."/>
        </authorList>
    </citation>
    <scope>NUCLEOTIDE SEQUENCE [LARGE SCALE GENOMIC DNA]</scope>
    <source>
        <strain evidence="6 7">AK7</strain>
    </source>
</reference>
<accession>L8JY58</accession>
<dbReference type="NCBIfam" id="TIGR01180">
    <property type="entry name" value="aman2_put"/>
    <property type="match status" value="1"/>
</dbReference>
<dbReference type="eggNOG" id="COG3537">
    <property type="taxonomic scope" value="Bacteria"/>
</dbReference>
<evidence type="ECO:0000256" key="2">
    <source>
        <dbReference type="ARBA" id="ARBA00011245"/>
    </source>
</evidence>
<dbReference type="InterPro" id="IPR041371">
    <property type="entry name" value="GH92_N"/>
</dbReference>
<evidence type="ECO:0000313" key="6">
    <source>
        <dbReference type="EMBL" id="ELR72142.1"/>
    </source>
</evidence>